<dbReference type="SUPFAM" id="SSF102114">
    <property type="entry name" value="Radical SAM enzymes"/>
    <property type="match status" value="1"/>
</dbReference>
<evidence type="ECO:0000259" key="5">
    <source>
        <dbReference type="PROSITE" id="PS51918"/>
    </source>
</evidence>
<name>A0A497F1B0_9CREN</name>
<keyword evidence="1" id="KW-0949">S-adenosyl-L-methionine</keyword>
<gene>
    <name evidence="6" type="ORF">DRJ26_04370</name>
</gene>
<keyword evidence="3" id="KW-0408">Iron</keyword>
<comment type="caution">
    <text evidence="6">The sequence shown here is derived from an EMBL/GenBank/DDBJ whole genome shotgun (WGS) entry which is preliminary data.</text>
</comment>
<dbReference type="GO" id="GO:0046872">
    <property type="term" value="F:metal ion binding"/>
    <property type="evidence" value="ECO:0007669"/>
    <property type="project" value="UniProtKB-KW"/>
</dbReference>
<dbReference type="SFLD" id="SFLDS00029">
    <property type="entry name" value="Radical_SAM"/>
    <property type="match status" value="1"/>
</dbReference>
<dbReference type="Pfam" id="PF04055">
    <property type="entry name" value="Radical_SAM"/>
    <property type="match status" value="1"/>
</dbReference>
<dbReference type="InterPro" id="IPR058240">
    <property type="entry name" value="rSAM_sf"/>
</dbReference>
<dbReference type="SMART" id="SM00729">
    <property type="entry name" value="Elp3"/>
    <property type="match status" value="1"/>
</dbReference>
<dbReference type="InterPro" id="IPR007197">
    <property type="entry name" value="rSAM"/>
</dbReference>
<dbReference type="AlphaFoldDB" id="A0A497F1B0"/>
<evidence type="ECO:0000256" key="4">
    <source>
        <dbReference type="ARBA" id="ARBA00023014"/>
    </source>
</evidence>
<dbReference type="PANTHER" id="PTHR43288:SF2">
    <property type="entry name" value="RADICAL SAM CORE DOMAIN-CONTAINING PROTEIN"/>
    <property type="match status" value="1"/>
</dbReference>
<evidence type="ECO:0000313" key="7">
    <source>
        <dbReference type="Proteomes" id="UP000269499"/>
    </source>
</evidence>
<reference evidence="6 7" key="1">
    <citation type="submission" date="2018-06" db="EMBL/GenBank/DDBJ databases">
        <title>Extensive metabolic versatility and redundancy in microbially diverse, dynamic hydrothermal sediments.</title>
        <authorList>
            <person name="Dombrowski N."/>
            <person name="Teske A."/>
            <person name="Baker B.J."/>
        </authorList>
    </citation>
    <scope>NUCLEOTIDE SEQUENCE [LARGE SCALE GENOMIC DNA]</scope>
    <source>
        <strain evidence="6">B20_G2</strain>
    </source>
</reference>
<dbReference type="InterPro" id="IPR013785">
    <property type="entry name" value="Aldolase_TIM"/>
</dbReference>
<evidence type="ECO:0000256" key="2">
    <source>
        <dbReference type="ARBA" id="ARBA00022723"/>
    </source>
</evidence>
<dbReference type="SFLD" id="SFLDG01113">
    <property type="entry name" value="Uncharacterised_Radical_SAM_Su"/>
    <property type="match status" value="1"/>
</dbReference>
<evidence type="ECO:0000256" key="3">
    <source>
        <dbReference type="ARBA" id="ARBA00023004"/>
    </source>
</evidence>
<dbReference type="PROSITE" id="PS51918">
    <property type="entry name" value="RADICAL_SAM"/>
    <property type="match status" value="1"/>
</dbReference>
<sequence length="288" mass="32540">MMIKAYKPLPKFPSISITGAWCALNCKYCQGKVLNEMIHVNTPTQLYALCKRLKERHGIVGCLISGGFTKKGKLPIKAYLPTIKEIKKKLDLIVSVHVGVADKNYAEDLRSAGVDIVDLNLLDPQTMTEVMNLKSSWKTVEETLKALQNYGPPFIAPHILIGAYYGEIRSEYELISMLKSYNPYIVVMLILLKVKGTPFELVKPPEVDNAIKVFEYARKIIPKADIALGCMRPRGEYGEELELKLLSKNLLDRIVIPSTFKPKYLPFCCSLPKELEDKIMTKLILEHP</sequence>
<dbReference type="Proteomes" id="UP000269499">
    <property type="component" value="Unassembled WGS sequence"/>
</dbReference>
<dbReference type="GO" id="GO:0051536">
    <property type="term" value="F:iron-sulfur cluster binding"/>
    <property type="evidence" value="ECO:0007669"/>
    <property type="project" value="UniProtKB-KW"/>
</dbReference>
<evidence type="ECO:0000313" key="6">
    <source>
        <dbReference type="EMBL" id="RLE52710.1"/>
    </source>
</evidence>
<dbReference type="EMBL" id="QMRA01000102">
    <property type="protein sequence ID" value="RLE52710.1"/>
    <property type="molecule type" value="Genomic_DNA"/>
</dbReference>
<organism evidence="6 7">
    <name type="scientific">Thermoproteota archaeon</name>
    <dbReference type="NCBI Taxonomy" id="2056631"/>
    <lineage>
        <taxon>Archaea</taxon>
        <taxon>Thermoproteota</taxon>
    </lineage>
</organism>
<evidence type="ECO:0000256" key="1">
    <source>
        <dbReference type="ARBA" id="ARBA00022691"/>
    </source>
</evidence>
<dbReference type="GO" id="GO:0003824">
    <property type="term" value="F:catalytic activity"/>
    <property type="evidence" value="ECO:0007669"/>
    <property type="project" value="InterPro"/>
</dbReference>
<dbReference type="Gene3D" id="3.20.20.70">
    <property type="entry name" value="Aldolase class I"/>
    <property type="match status" value="1"/>
</dbReference>
<feature type="domain" description="Radical SAM core" evidence="5">
    <location>
        <begin position="5"/>
        <end position="231"/>
    </location>
</feature>
<dbReference type="InterPro" id="IPR006638">
    <property type="entry name" value="Elp3/MiaA/NifB-like_rSAM"/>
</dbReference>
<accession>A0A497F1B0</accession>
<keyword evidence="4" id="KW-0411">Iron-sulfur</keyword>
<protein>
    <submittedName>
        <fullName evidence="6">Radical SAM protein</fullName>
    </submittedName>
</protein>
<dbReference type="PANTHER" id="PTHR43288">
    <property type="entry name" value="BIOTIN SYNTHASE-RELATED PROTEIN, RADICAL SAM SUPERFAMILY"/>
    <property type="match status" value="1"/>
</dbReference>
<proteinExistence type="predicted"/>
<keyword evidence="2" id="KW-0479">Metal-binding</keyword>
<dbReference type="CDD" id="cd01335">
    <property type="entry name" value="Radical_SAM"/>
    <property type="match status" value="1"/>
</dbReference>